<feature type="compositionally biased region" description="Basic and acidic residues" evidence="1">
    <location>
        <begin position="1"/>
        <end position="12"/>
    </location>
</feature>
<evidence type="ECO:0000313" key="2">
    <source>
        <dbReference type="EMBL" id="MED6205275.1"/>
    </source>
</evidence>
<accession>A0ABU6Y687</accession>
<proteinExistence type="predicted"/>
<feature type="region of interest" description="Disordered" evidence="1">
    <location>
        <begin position="1"/>
        <end position="42"/>
    </location>
</feature>
<comment type="caution">
    <text evidence="2">The sequence shown here is derived from an EMBL/GenBank/DDBJ whole genome shotgun (WGS) entry which is preliminary data.</text>
</comment>
<name>A0ABU6Y687_9FABA</name>
<organism evidence="2 3">
    <name type="scientific">Stylosanthes scabra</name>
    <dbReference type="NCBI Taxonomy" id="79078"/>
    <lineage>
        <taxon>Eukaryota</taxon>
        <taxon>Viridiplantae</taxon>
        <taxon>Streptophyta</taxon>
        <taxon>Embryophyta</taxon>
        <taxon>Tracheophyta</taxon>
        <taxon>Spermatophyta</taxon>
        <taxon>Magnoliopsida</taxon>
        <taxon>eudicotyledons</taxon>
        <taxon>Gunneridae</taxon>
        <taxon>Pentapetalae</taxon>
        <taxon>rosids</taxon>
        <taxon>fabids</taxon>
        <taxon>Fabales</taxon>
        <taxon>Fabaceae</taxon>
        <taxon>Papilionoideae</taxon>
        <taxon>50 kb inversion clade</taxon>
        <taxon>dalbergioids sensu lato</taxon>
        <taxon>Dalbergieae</taxon>
        <taxon>Pterocarpus clade</taxon>
        <taxon>Stylosanthes</taxon>
    </lineage>
</organism>
<reference evidence="2 3" key="1">
    <citation type="journal article" date="2023" name="Plants (Basel)">
        <title>Bridging the Gap: Combining Genomics and Transcriptomics Approaches to Understand Stylosanthes scabra, an Orphan Legume from the Brazilian Caatinga.</title>
        <authorList>
            <person name="Ferreira-Neto J.R.C."/>
            <person name="da Silva M.D."/>
            <person name="Binneck E."/>
            <person name="de Melo N.F."/>
            <person name="da Silva R.H."/>
            <person name="de Melo A.L.T.M."/>
            <person name="Pandolfi V."/>
            <person name="Bustamante F.O."/>
            <person name="Brasileiro-Vidal A.C."/>
            <person name="Benko-Iseppon A.M."/>
        </authorList>
    </citation>
    <scope>NUCLEOTIDE SEQUENCE [LARGE SCALE GENOMIC DNA]</scope>
    <source>
        <tissue evidence="2">Leaves</tissue>
    </source>
</reference>
<evidence type="ECO:0000256" key="1">
    <source>
        <dbReference type="SAM" id="MobiDB-lite"/>
    </source>
</evidence>
<evidence type="ECO:0000313" key="3">
    <source>
        <dbReference type="Proteomes" id="UP001341840"/>
    </source>
</evidence>
<dbReference type="EMBL" id="JASCZI010241701">
    <property type="protein sequence ID" value="MED6205275.1"/>
    <property type="molecule type" value="Genomic_DNA"/>
</dbReference>
<keyword evidence="3" id="KW-1185">Reference proteome</keyword>
<sequence length="187" mass="20835">MRTHQLLEEKNLHNGAHKIRANTDSNTRRSSGRNDKTLDTPASIGAVPYRTWFATVTTGTSAWGPGDSSYVQEVLVTAGLYQWQRVLSWEPGAESRTPSNTCTYVSWTRYCRFVATQLVDQGCAEVPPKGCIIDPGHSSNDSDAQYFNSRPGYSFNYQNLYHFLLLSTCELLSTTTTKASPPERACQ</sequence>
<gene>
    <name evidence="2" type="ORF">PIB30_016258</name>
</gene>
<protein>
    <submittedName>
        <fullName evidence="2">Uncharacterized protein</fullName>
    </submittedName>
</protein>
<dbReference type="Proteomes" id="UP001341840">
    <property type="component" value="Unassembled WGS sequence"/>
</dbReference>